<dbReference type="InterPro" id="IPR013983">
    <property type="entry name" value="Ald_Fedxn_OxRdtase_N"/>
</dbReference>
<evidence type="ECO:0000313" key="2">
    <source>
        <dbReference type="EMBL" id="GAH10681.1"/>
    </source>
</evidence>
<dbReference type="InterPro" id="IPR051919">
    <property type="entry name" value="W-dependent_AOR"/>
</dbReference>
<dbReference type="PANTHER" id="PTHR30038:SF0">
    <property type="entry name" value="TUNGSTEN-CONTAINING ALDEHYDE FERREDOXIN OXIDOREDUCTASE"/>
    <property type="match status" value="1"/>
</dbReference>
<dbReference type="Gene3D" id="3.60.9.10">
    <property type="entry name" value="Aldehyde ferredoxin oxidoreductase, N-terminal domain"/>
    <property type="match status" value="1"/>
</dbReference>
<reference evidence="2" key="1">
    <citation type="journal article" date="2014" name="Front. Microbiol.">
        <title>High frequency of phylogenetically diverse reductive dehalogenase-homologous genes in deep subseafloor sedimentary metagenomes.</title>
        <authorList>
            <person name="Kawai M."/>
            <person name="Futagami T."/>
            <person name="Toyoda A."/>
            <person name="Takaki Y."/>
            <person name="Nishi S."/>
            <person name="Hori S."/>
            <person name="Arai W."/>
            <person name="Tsubouchi T."/>
            <person name="Morono Y."/>
            <person name="Uchiyama I."/>
            <person name="Ito T."/>
            <person name="Fujiyama A."/>
            <person name="Inagaki F."/>
            <person name="Takami H."/>
        </authorList>
    </citation>
    <scope>NUCLEOTIDE SEQUENCE</scope>
    <source>
        <strain evidence="2">Expedition CK06-06</strain>
    </source>
</reference>
<proteinExistence type="predicted"/>
<name>X1CQJ4_9ZZZZ</name>
<organism evidence="2">
    <name type="scientific">marine sediment metagenome</name>
    <dbReference type="NCBI Taxonomy" id="412755"/>
    <lineage>
        <taxon>unclassified sequences</taxon>
        <taxon>metagenomes</taxon>
        <taxon>ecological metagenomes</taxon>
    </lineage>
</organism>
<dbReference type="EMBL" id="BART01032413">
    <property type="protein sequence ID" value="GAH10681.1"/>
    <property type="molecule type" value="Genomic_DNA"/>
</dbReference>
<dbReference type="GO" id="GO:0051536">
    <property type="term" value="F:iron-sulfur cluster binding"/>
    <property type="evidence" value="ECO:0007669"/>
    <property type="project" value="InterPro"/>
</dbReference>
<feature type="domain" description="Aldehyde ferredoxin oxidoreductase N-terminal" evidence="1">
    <location>
        <begin position="1"/>
        <end position="194"/>
    </location>
</feature>
<dbReference type="SUPFAM" id="SSF56228">
    <property type="entry name" value="Aldehyde ferredoxin oxidoreductase, N-terminal domain"/>
    <property type="match status" value="1"/>
</dbReference>
<dbReference type="SMART" id="SM00790">
    <property type="entry name" value="AFOR_N"/>
    <property type="match status" value="1"/>
</dbReference>
<dbReference type="AlphaFoldDB" id="X1CQJ4"/>
<accession>X1CQJ4</accession>
<dbReference type="GO" id="GO:0016625">
    <property type="term" value="F:oxidoreductase activity, acting on the aldehyde or oxo group of donors, iron-sulfur protein as acceptor"/>
    <property type="evidence" value="ECO:0007669"/>
    <property type="project" value="InterPro"/>
</dbReference>
<dbReference type="PANTHER" id="PTHR30038">
    <property type="entry name" value="ALDEHYDE FERREDOXIN OXIDOREDUCTASE"/>
    <property type="match status" value="1"/>
</dbReference>
<dbReference type="InterPro" id="IPR036503">
    <property type="entry name" value="Ald_Fedxn_OxRdtase_N_sf"/>
</dbReference>
<gene>
    <name evidence="2" type="ORF">S01H4_56021</name>
</gene>
<dbReference type="Pfam" id="PF02730">
    <property type="entry name" value="AFOR_N"/>
    <property type="match status" value="1"/>
</dbReference>
<feature type="non-terminal residue" evidence="2">
    <location>
        <position position="1"/>
    </location>
</feature>
<comment type="caution">
    <text evidence="2">The sequence shown here is derived from an EMBL/GenBank/DDBJ whole genome shotgun (WGS) entry which is preliminary data.</text>
</comment>
<sequence length="245" mass="25945">HSFEDIPEAWQHLGGRGLLAKIMLDEVKPTCDPLGPHNKLVFAPGLLVGHRLSSLDRISIGGKSPLTGGIKEANAGGRTGYHLTQLGIKALIIEGRPEEDHWQIIHLSKEGVRFDQADGIVGKGVYQSAAELSERYGEEVAIALIGPGGEMKLRAAGIQNMDLDNSPSRIAARGGMGAVMGSKRIKAIVIDAEGGGQPPISDEQAFKGARKRFTTALINHPQTTSYADYGTAAMANMCNGFGGLP</sequence>
<evidence type="ECO:0000259" key="1">
    <source>
        <dbReference type="SMART" id="SM00790"/>
    </source>
</evidence>
<feature type="non-terminal residue" evidence="2">
    <location>
        <position position="245"/>
    </location>
</feature>
<protein>
    <recommendedName>
        <fullName evidence="1">Aldehyde ferredoxin oxidoreductase N-terminal domain-containing protein</fullName>
    </recommendedName>
</protein>